<keyword evidence="3" id="KW-0804">Transcription</keyword>
<dbReference type="GO" id="GO:0003700">
    <property type="term" value="F:DNA-binding transcription factor activity"/>
    <property type="evidence" value="ECO:0007669"/>
    <property type="project" value="InterPro"/>
</dbReference>
<dbReference type="PANTHER" id="PTHR43280">
    <property type="entry name" value="ARAC-FAMILY TRANSCRIPTIONAL REGULATOR"/>
    <property type="match status" value="1"/>
</dbReference>
<name>A0A853MDY2_9CYAN</name>
<dbReference type="InterPro" id="IPR018062">
    <property type="entry name" value="HTH_AraC-typ_CS"/>
</dbReference>
<dbReference type="Pfam" id="PF00072">
    <property type="entry name" value="Response_reg"/>
    <property type="match status" value="1"/>
</dbReference>
<reference evidence="7 8" key="1">
    <citation type="submission" date="2016-05" db="EMBL/GenBank/DDBJ databases">
        <title>First complete genome of the cyanobacterium Cylindrospermopsis raciborskii CS505, containing a circular chromosome and a single extrachromosomal element.</title>
        <authorList>
            <person name="Fuentes J."/>
            <person name="Tamames J."/>
            <person name="Allen E."/>
            <person name="Plominski A."/>
            <person name="Vasquez M."/>
        </authorList>
    </citation>
    <scope>NUCLEOTIDE SEQUENCE [LARGE SCALE GENOMIC DNA]</scope>
    <source>
        <strain evidence="7 8">CS505</strain>
    </source>
</reference>
<dbReference type="Gene3D" id="1.10.10.60">
    <property type="entry name" value="Homeodomain-like"/>
    <property type="match status" value="2"/>
</dbReference>
<dbReference type="SMART" id="SM00448">
    <property type="entry name" value="REC"/>
    <property type="match status" value="1"/>
</dbReference>
<keyword evidence="2 7" id="KW-0238">DNA-binding</keyword>
<dbReference type="CDD" id="cd17574">
    <property type="entry name" value="REC_OmpR"/>
    <property type="match status" value="1"/>
</dbReference>
<dbReference type="InterPro" id="IPR009057">
    <property type="entry name" value="Homeodomain-like_sf"/>
</dbReference>
<dbReference type="PANTHER" id="PTHR43280:SF2">
    <property type="entry name" value="HTH-TYPE TRANSCRIPTIONAL REGULATOR EXSA"/>
    <property type="match status" value="1"/>
</dbReference>
<evidence type="ECO:0000256" key="3">
    <source>
        <dbReference type="ARBA" id="ARBA00023163"/>
    </source>
</evidence>
<dbReference type="Proteomes" id="UP000093903">
    <property type="component" value="Unassembled WGS sequence"/>
</dbReference>
<evidence type="ECO:0000259" key="6">
    <source>
        <dbReference type="PROSITE" id="PS50110"/>
    </source>
</evidence>
<dbReference type="GO" id="GO:0043565">
    <property type="term" value="F:sequence-specific DNA binding"/>
    <property type="evidence" value="ECO:0007669"/>
    <property type="project" value="InterPro"/>
</dbReference>
<sequence length="284" mass="32054">MTAESSKKILVIEDDHLMQNLLLESLKAEGFATIAAETGELGLYKAKENLPDIVICELIMPDMDGYTVLTKLRQNSQLAIMPFIFLSTNNSKAALRKAMELGADDYLTKPTTIDELLKAIHIRLEKQSLMKSWYVNNNSPITNKPENPALVFPNIPHFQKVFDYIESHYHLGITLSDVAQAVGYSPAYLTNQVSQQTGNSVNGWIVKRRITQACFLLKNTALTIEEIATKIGYQNCCHFSRQFSQYQSLSPKMWRKQHQLSHVCTQKGITSTNLPKSLTIFPLD</sequence>
<dbReference type="PROSITE" id="PS00041">
    <property type="entry name" value="HTH_ARAC_FAMILY_1"/>
    <property type="match status" value="1"/>
</dbReference>
<dbReference type="InterPro" id="IPR001789">
    <property type="entry name" value="Sig_transdc_resp-reg_receiver"/>
</dbReference>
<feature type="domain" description="HTH araC/xylS-type" evidence="5">
    <location>
        <begin position="159"/>
        <end position="257"/>
    </location>
</feature>
<comment type="caution">
    <text evidence="7">The sequence shown here is derived from an EMBL/GenBank/DDBJ whole genome shotgun (WGS) entry which is preliminary data.</text>
</comment>
<dbReference type="AlphaFoldDB" id="A0A853MDY2"/>
<dbReference type="SUPFAM" id="SSF46689">
    <property type="entry name" value="Homeodomain-like"/>
    <property type="match status" value="2"/>
</dbReference>
<dbReference type="RefSeq" id="WP_006276538.1">
    <property type="nucleotide sequence ID" value="NZ_ACYA01000025.1"/>
</dbReference>
<dbReference type="Pfam" id="PF12833">
    <property type="entry name" value="HTH_18"/>
    <property type="match status" value="1"/>
</dbReference>
<dbReference type="InterPro" id="IPR011006">
    <property type="entry name" value="CheY-like_superfamily"/>
</dbReference>
<evidence type="ECO:0000259" key="5">
    <source>
        <dbReference type="PROSITE" id="PS01124"/>
    </source>
</evidence>
<evidence type="ECO:0000256" key="2">
    <source>
        <dbReference type="ARBA" id="ARBA00023125"/>
    </source>
</evidence>
<dbReference type="SMART" id="SM00342">
    <property type="entry name" value="HTH_ARAC"/>
    <property type="match status" value="1"/>
</dbReference>
<evidence type="ECO:0000256" key="1">
    <source>
        <dbReference type="ARBA" id="ARBA00023015"/>
    </source>
</evidence>
<dbReference type="Gene3D" id="3.40.50.2300">
    <property type="match status" value="1"/>
</dbReference>
<gene>
    <name evidence="7" type="ORF">A9P98_13115</name>
</gene>
<comment type="caution">
    <text evidence="4">Lacks conserved residue(s) required for the propagation of feature annotation.</text>
</comment>
<dbReference type="SUPFAM" id="SSF52172">
    <property type="entry name" value="CheY-like"/>
    <property type="match status" value="1"/>
</dbReference>
<dbReference type="EMBL" id="LYXA01000001">
    <property type="protein sequence ID" value="OBU77113.1"/>
    <property type="molecule type" value="Genomic_DNA"/>
</dbReference>
<dbReference type="PROSITE" id="PS01124">
    <property type="entry name" value="HTH_ARAC_FAMILY_2"/>
    <property type="match status" value="1"/>
</dbReference>
<evidence type="ECO:0000313" key="7">
    <source>
        <dbReference type="EMBL" id="OBU77113.1"/>
    </source>
</evidence>
<keyword evidence="1" id="KW-0805">Transcription regulation</keyword>
<dbReference type="PROSITE" id="PS50110">
    <property type="entry name" value="RESPONSE_REGULATORY"/>
    <property type="match status" value="1"/>
</dbReference>
<dbReference type="GO" id="GO:0000160">
    <property type="term" value="P:phosphorelay signal transduction system"/>
    <property type="evidence" value="ECO:0007669"/>
    <property type="project" value="InterPro"/>
</dbReference>
<accession>A0A853MDY2</accession>
<protein>
    <submittedName>
        <fullName evidence="7">DNA-binding response regulator</fullName>
    </submittedName>
</protein>
<evidence type="ECO:0000256" key="4">
    <source>
        <dbReference type="PROSITE-ProRule" id="PRU00169"/>
    </source>
</evidence>
<dbReference type="InterPro" id="IPR018060">
    <property type="entry name" value="HTH_AraC"/>
</dbReference>
<feature type="domain" description="Response regulatory" evidence="6">
    <location>
        <begin position="8"/>
        <end position="124"/>
    </location>
</feature>
<evidence type="ECO:0000313" key="8">
    <source>
        <dbReference type="Proteomes" id="UP000093903"/>
    </source>
</evidence>
<proteinExistence type="predicted"/>
<organism evidence="7 8">
    <name type="scientific">Cylindrospermopsis raciborskii CS-505</name>
    <dbReference type="NCBI Taxonomy" id="533240"/>
    <lineage>
        <taxon>Bacteria</taxon>
        <taxon>Bacillati</taxon>
        <taxon>Cyanobacteriota</taxon>
        <taxon>Cyanophyceae</taxon>
        <taxon>Nostocales</taxon>
        <taxon>Aphanizomenonaceae</taxon>
        <taxon>Cylindrospermopsis</taxon>
    </lineage>
</organism>